<keyword evidence="4" id="KW-1185">Reference proteome</keyword>
<dbReference type="Proteomes" id="UP000598174">
    <property type="component" value="Unassembled WGS sequence"/>
</dbReference>
<feature type="transmembrane region" description="Helical" evidence="1">
    <location>
        <begin position="262"/>
        <end position="278"/>
    </location>
</feature>
<dbReference type="GO" id="GO:0000271">
    <property type="term" value="P:polysaccharide biosynthetic process"/>
    <property type="evidence" value="ECO:0007669"/>
    <property type="project" value="TreeGrafter"/>
</dbReference>
<keyword evidence="1" id="KW-0472">Membrane</keyword>
<dbReference type="EMBL" id="BOMM01000012">
    <property type="protein sequence ID" value="GIE09811.1"/>
    <property type="molecule type" value="Genomic_DNA"/>
</dbReference>
<sequence length="390" mass="43391">MSDSALTSQRDPSTVALSSDELVTQPIPIVGPVVDSRTNLPSLTGLRWLAALLVFAFHLHVIEYFGKGDARDLIDRAFEPGIVGVSFFFILSGFVLMWSSPRTRPGRFWYRRFARVYPLHLATAVLALLFVATCKPKEFPTASVILSNLTLTHTWVQDVTFFQSLNTVSWTLACEAFFYLLFPLFAGLVSRLRAGGALLLAGVSLIVVMVGPVLSLRFAAEQDVLWFWHWNPLGRFPEFLLGVALARFVWLTHDQLRRHTRLLGLGAVVVTFIGYYNIPEEADVIHSASYTAAGFGLILVAAAVCDIRGRRLIWSRPTLVKLGELSFAFYLIHLLVIRVLELDPFIGSHPKLHAVPAAALTLMTFSISVAAAWLLHAGIEKPARRLLVRR</sequence>
<feature type="transmembrane region" description="Helical" evidence="1">
    <location>
        <begin position="196"/>
        <end position="220"/>
    </location>
</feature>
<dbReference type="PANTHER" id="PTHR23028">
    <property type="entry name" value="ACETYLTRANSFERASE"/>
    <property type="match status" value="1"/>
</dbReference>
<feature type="transmembrane region" description="Helical" evidence="1">
    <location>
        <begin position="168"/>
        <end position="189"/>
    </location>
</feature>
<dbReference type="GO" id="GO:0016747">
    <property type="term" value="F:acyltransferase activity, transferring groups other than amino-acyl groups"/>
    <property type="evidence" value="ECO:0007669"/>
    <property type="project" value="InterPro"/>
</dbReference>
<protein>
    <recommendedName>
        <fullName evidence="2">Acyltransferase 3 domain-containing protein</fullName>
    </recommendedName>
</protein>
<name>A0A919M7V3_9ACTN</name>
<feature type="transmembrane region" description="Helical" evidence="1">
    <location>
        <begin position="46"/>
        <end position="65"/>
    </location>
</feature>
<dbReference type="Pfam" id="PF01757">
    <property type="entry name" value="Acyl_transf_3"/>
    <property type="match status" value="1"/>
</dbReference>
<gene>
    <name evidence="3" type="ORF">Afe05nite_16510</name>
</gene>
<keyword evidence="1" id="KW-0812">Transmembrane</keyword>
<dbReference type="GO" id="GO:0016020">
    <property type="term" value="C:membrane"/>
    <property type="evidence" value="ECO:0007669"/>
    <property type="project" value="TreeGrafter"/>
</dbReference>
<feature type="domain" description="Acyltransferase 3" evidence="2">
    <location>
        <begin position="42"/>
        <end position="374"/>
    </location>
</feature>
<accession>A0A919M7V3</accession>
<dbReference type="InterPro" id="IPR050879">
    <property type="entry name" value="Acyltransferase_3"/>
</dbReference>
<organism evidence="3 4">
    <name type="scientific">Paractinoplanes ferrugineus</name>
    <dbReference type="NCBI Taxonomy" id="113564"/>
    <lineage>
        <taxon>Bacteria</taxon>
        <taxon>Bacillati</taxon>
        <taxon>Actinomycetota</taxon>
        <taxon>Actinomycetes</taxon>
        <taxon>Micromonosporales</taxon>
        <taxon>Micromonosporaceae</taxon>
        <taxon>Paractinoplanes</taxon>
    </lineage>
</organism>
<reference evidence="3" key="1">
    <citation type="submission" date="2021-01" db="EMBL/GenBank/DDBJ databases">
        <title>Whole genome shotgun sequence of Actinoplanes ferrugineus NBRC 15555.</title>
        <authorList>
            <person name="Komaki H."/>
            <person name="Tamura T."/>
        </authorList>
    </citation>
    <scope>NUCLEOTIDE SEQUENCE</scope>
    <source>
        <strain evidence="3">NBRC 15555</strain>
    </source>
</reference>
<feature type="transmembrane region" description="Helical" evidence="1">
    <location>
        <begin position="319"/>
        <end position="340"/>
    </location>
</feature>
<comment type="caution">
    <text evidence="3">The sequence shown here is derived from an EMBL/GenBank/DDBJ whole genome shotgun (WGS) entry which is preliminary data.</text>
</comment>
<feature type="transmembrane region" description="Helical" evidence="1">
    <location>
        <begin position="284"/>
        <end position="307"/>
    </location>
</feature>
<evidence type="ECO:0000256" key="1">
    <source>
        <dbReference type="SAM" id="Phobius"/>
    </source>
</evidence>
<feature type="transmembrane region" description="Helical" evidence="1">
    <location>
        <begin position="77"/>
        <end position="96"/>
    </location>
</feature>
<evidence type="ECO:0000259" key="2">
    <source>
        <dbReference type="Pfam" id="PF01757"/>
    </source>
</evidence>
<feature type="transmembrane region" description="Helical" evidence="1">
    <location>
        <begin position="116"/>
        <end position="132"/>
    </location>
</feature>
<dbReference type="PANTHER" id="PTHR23028:SF53">
    <property type="entry name" value="ACYL_TRANSF_3 DOMAIN-CONTAINING PROTEIN"/>
    <property type="match status" value="1"/>
</dbReference>
<evidence type="ECO:0000313" key="3">
    <source>
        <dbReference type="EMBL" id="GIE09811.1"/>
    </source>
</evidence>
<keyword evidence="1" id="KW-1133">Transmembrane helix</keyword>
<dbReference type="RefSeq" id="WP_203816399.1">
    <property type="nucleotide sequence ID" value="NZ_BAAABP010000007.1"/>
</dbReference>
<feature type="transmembrane region" description="Helical" evidence="1">
    <location>
        <begin position="232"/>
        <end position="250"/>
    </location>
</feature>
<evidence type="ECO:0000313" key="4">
    <source>
        <dbReference type="Proteomes" id="UP000598174"/>
    </source>
</evidence>
<dbReference type="AlphaFoldDB" id="A0A919M7V3"/>
<dbReference type="InterPro" id="IPR002656">
    <property type="entry name" value="Acyl_transf_3_dom"/>
</dbReference>
<feature type="transmembrane region" description="Helical" evidence="1">
    <location>
        <begin position="352"/>
        <end position="375"/>
    </location>
</feature>
<proteinExistence type="predicted"/>